<dbReference type="GO" id="GO:0003677">
    <property type="term" value="F:DNA binding"/>
    <property type="evidence" value="ECO:0007669"/>
    <property type="project" value="InterPro"/>
</dbReference>
<dbReference type="KEGG" id="llh:I41_07280"/>
<sequence length="180" mass="20271">MSTVEYNFNLGNFHSPTPAPIVPPTVGARRPLHRICDVRQEQGVSIRSAARRLGISMQEVREQENPTHDLSLSQLIRWQEVLEVPLADLLVDSSGPLSEPVNQRARMLRVMKTAKALEESATDAPIQRLTAMLITQLVEVMPELKEVSAWHSVGQRRTQDEMGRIIERTIPDSFFGDSSY</sequence>
<dbReference type="RefSeq" id="WP_145430940.1">
    <property type="nucleotide sequence ID" value="NZ_CP036339.1"/>
</dbReference>
<feature type="domain" description="HTH cro/C1-type" evidence="1">
    <location>
        <begin position="39"/>
        <end position="89"/>
    </location>
</feature>
<dbReference type="SMART" id="SM00530">
    <property type="entry name" value="HTH_XRE"/>
    <property type="match status" value="1"/>
</dbReference>
<dbReference type="PROSITE" id="PS50943">
    <property type="entry name" value="HTH_CROC1"/>
    <property type="match status" value="1"/>
</dbReference>
<evidence type="ECO:0000259" key="1">
    <source>
        <dbReference type="PROSITE" id="PS50943"/>
    </source>
</evidence>
<reference evidence="2 3" key="1">
    <citation type="submission" date="2019-02" db="EMBL/GenBank/DDBJ databases">
        <title>Deep-cultivation of Planctomycetes and their phenomic and genomic characterization uncovers novel biology.</title>
        <authorList>
            <person name="Wiegand S."/>
            <person name="Jogler M."/>
            <person name="Boedeker C."/>
            <person name="Pinto D."/>
            <person name="Vollmers J."/>
            <person name="Rivas-Marin E."/>
            <person name="Kohn T."/>
            <person name="Peeters S.H."/>
            <person name="Heuer A."/>
            <person name="Rast P."/>
            <person name="Oberbeckmann S."/>
            <person name="Bunk B."/>
            <person name="Jeske O."/>
            <person name="Meyerdierks A."/>
            <person name="Storesund J.E."/>
            <person name="Kallscheuer N."/>
            <person name="Luecker S."/>
            <person name="Lage O.M."/>
            <person name="Pohl T."/>
            <person name="Merkel B.J."/>
            <person name="Hornburger P."/>
            <person name="Mueller R.-W."/>
            <person name="Bruemmer F."/>
            <person name="Labrenz M."/>
            <person name="Spormann A.M."/>
            <person name="Op den Camp H."/>
            <person name="Overmann J."/>
            <person name="Amann R."/>
            <person name="Jetten M.S.M."/>
            <person name="Mascher T."/>
            <person name="Medema M.H."/>
            <person name="Devos D.P."/>
            <person name="Kaster A.-K."/>
            <person name="Ovreas L."/>
            <person name="Rohde M."/>
            <person name="Galperin M.Y."/>
            <person name="Jogler C."/>
        </authorList>
    </citation>
    <scope>NUCLEOTIDE SEQUENCE [LARGE SCALE GENOMIC DNA]</scope>
    <source>
        <strain evidence="2 3">I41</strain>
    </source>
</reference>
<organism evidence="2 3">
    <name type="scientific">Lacipirellula limnantheis</name>
    <dbReference type="NCBI Taxonomy" id="2528024"/>
    <lineage>
        <taxon>Bacteria</taxon>
        <taxon>Pseudomonadati</taxon>
        <taxon>Planctomycetota</taxon>
        <taxon>Planctomycetia</taxon>
        <taxon>Pirellulales</taxon>
        <taxon>Lacipirellulaceae</taxon>
        <taxon>Lacipirellula</taxon>
    </lineage>
</organism>
<keyword evidence="3" id="KW-1185">Reference proteome</keyword>
<dbReference type="Proteomes" id="UP000317909">
    <property type="component" value="Chromosome"/>
</dbReference>
<evidence type="ECO:0000313" key="3">
    <source>
        <dbReference type="Proteomes" id="UP000317909"/>
    </source>
</evidence>
<accession>A0A517TT64</accession>
<evidence type="ECO:0000313" key="2">
    <source>
        <dbReference type="EMBL" id="QDT71568.1"/>
    </source>
</evidence>
<proteinExistence type="predicted"/>
<name>A0A517TT64_9BACT</name>
<dbReference type="AlphaFoldDB" id="A0A517TT64"/>
<dbReference type="InterPro" id="IPR001387">
    <property type="entry name" value="Cro/C1-type_HTH"/>
</dbReference>
<dbReference type="OrthoDB" id="276462at2"/>
<dbReference type="Gene3D" id="1.10.260.40">
    <property type="entry name" value="lambda repressor-like DNA-binding domains"/>
    <property type="match status" value="1"/>
</dbReference>
<dbReference type="CDD" id="cd00093">
    <property type="entry name" value="HTH_XRE"/>
    <property type="match status" value="1"/>
</dbReference>
<dbReference type="SUPFAM" id="SSF47413">
    <property type="entry name" value="lambda repressor-like DNA-binding domains"/>
    <property type="match status" value="1"/>
</dbReference>
<protein>
    <recommendedName>
        <fullName evidence="1">HTH cro/C1-type domain-containing protein</fullName>
    </recommendedName>
</protein>
<dbReference type="EMBL" id="CP036339">
    <property type="protein sequence ID" value="QDT71568.1"/>
    <property type="molecule type" value="Genomic_DNA"/>
</dbReference>
<gene>
    <name evidence="2" type="ORF">I41_07280</name>
</gene>
<dbReference type="InterPro" id="IPR010982">
    <property type="entry name" value="Lambda_DNA-bd_dom_sf"/>
</dbReference>